<dbReference type="Proteomes" id="UP000011618">
    <property type="component" value="Unassembled WGS sequence"/>
</dbReference>
<sequence length="111" mass="12312">MKMYLGDRDETHNVTVTITNERSDVLFEKKYHLSDGNEADEDATFPASTDPGTIVVTVDGTRFERDWPGFEQPALPCDGQNEAGIEIYVENAQDGTPDIRLEADCQSITGE</sequence>
<evidence type="ECO:0000313" key="2">
    <source>
        <dbReference type="Proteomes" id="UP000011618"/>
    </source>
</evidence>
<proteinExistence type="predicted"/>
<reference evidence="1 2" key="1">
    <citation type="journal article" date="2014" name="PLoS Genet.">
        <title>Phylogenetically driven sequencing of extremely halophilic archaea reveals strategies for static and dynamic osmo-response.</title>
        <authorList>
            <person name="Becker E.A."/>
            <person name="Seitzer P.M."/>
            <person name="Tritt A."/>
            <person name="Larsen D."/>
            <person name="Krusor M."/>
            <person name="Yao A.I."/>
            <person name="Wu D."/>
            <person name="Madern D."/>
            <person name="Eisen J.A."/>
            <person name="Darling A.E."/>
            <person name="Facciotti M.T."/>
        </authorList>
    </citation>
    <scope>NUCLEOTIDE SEQUENCE [LARGE SCALE GENOMIC DNA]</scope>
    <source>
        <strain evidence="1 2">DSM 3751</strain>
    </source>
</reference>
<evidence type="ECO:0000313" key="1">
    <source>
        <dbReference type="EMBL" id="ELY82787.1"/>
    </source>
</evidence>
<organism evidence="1 2">
    <name type="scientific">Natrinema pallidum DSM 3751</name>
    <dbReference type="NCBI Taxonomy" id="1227495"/>
    <lineage>
        <taxon>Archaea</taxon>
        <taxon>Methanobacteriati</taxon>
        <taxon>Methanobacteriota</taxon>
        <taxon>Stenosarchaea group</taxon>
        <taxon>Halobacteria</taxon>
        <taxon>Halobacteriales</taxon>
        <taxon>Natrialbaceae</taxon>
        <taxon>Natrinema</taxon>
    </lineage>
</organism>
<dbReference type="EMBL" id="AOII01000014">
    <property type="protein sequence ID" value="ELY82787.1"/>
    <property type="molecule type" value="Genomic_DNA"/>
</dbReference>
<protein>
    <submittedName>
        <fullName evidence="1">Uncharacterized protein</fullName>
    </submittedName>
</protein>
<comment type="caution">
    <text evidence="1">The sequence shown here is derived from an EMBL/GenBank/DDBJ whole genome shotgun (WGS) entry which is preliminary data.</text>
</comment>
<dbReference type="eggNOG" id="arCOG09341">
    <property type="taxonomic scope" value="Archaea"/>
</dbReference>
<accession>L9ZAZ8</accession>
<name>L9ZAZ8_9EURY</name>
<dbReference type="AlphaFoldDB" id="L9ZAZ8"/>
<gene>
    <name evidence="1" type="ORF">C487_00870</name>
</gene>